<dbReference type="AlphaFoldDB" id="A0A7J6KTI9"/>
<accession>A0A7J6KTI9</accession>
<proteinExistence type="predicted"/>
<sequence length="552" mass="62679">MSFPTTFFVGNIPTSVDVVPAPDLVHGPRRWLATTRPHWSYFISSSYQTDPEKFHLYQDLVVPQARGYVRGTVYCNVAVMYRSGLEKGLWDWLNKQPIPRKERKEKEAFVRAVIDDAIWPVIDICGSTPGPCPYEHDIAHMGQKFWSMLESDGNEVPSNFVNYDDSNYRIPYSDPGLIYDPLSGFPVEEAFPLGEMADLDSEESLNRLYFMGAQLLWGRSAFEHVPHVLLENFLKRWVPVDRALQGAFIFAADLNLGCFSHGLNLGRRYRKSGSATESAIHFCGDQWSYLFSDVMFSDLYIAVGCGEKGKFYSALNDTYVLMASLLPRSMGLSPSMSYLLHKASFGTATDTDYEIIGDFFEFLFGILVLQGSGDIISLMVSALVLIQGVKNSTKELQLAVLPDFSVDIEDLRVPAQRLGLSPPTSSLKNYVLGLRSSAKPQGWKRLSALGSKSYSSFYSFDWRTCGHPDHRVYSLFRRMKNFRGYILYFDGSTVKDRPTEGRHRRRIRESDFRKVIDSSLAKFVHSKECRQLMKRFFPTFASNVDISDTIQP</sequence>
<organism evidence="1 2">
    <name type="scientific">Perkinsus chesapeaki</name>
    <name type="common">Clam parasite</name>
    <name type="synonym">Perkinsus andrewsi</name>
    <dbReference type="NCBI Taxonomy" id="330153"/>
    <lineage>
        <taxon>Eukaryota</taxon>
        <taxon>Sar</taxon>
        <taxon>Alveolata</taxon>
        <taxon>Perkinsozoa</taxon>
        <taxon>Perkinsea</taxon>
        <taxon>Perkinsida</taxon>
        <taxon>Perkinsidae</taxon>
        <taxon>Perkinsus</taxon>
    </lineage>
</organism>
<dbReference type="Proteomes" id="UP000591131">
    <property type="component" value="Unassembled WGS sequence"/>
</dbReference>
<evidence type="ECO:0000313" key="2">
    <source>
        <dbReference type="Proteomes" id="UP000591131"/>
    </source>
</evidence>
<keyword evidence="2" id="KW-1185">Reference proteome</keyword>
<reference evidence="1 2" key="1">
    <citation type="submission" date="2020-04" db="EMBL/GenBank/DDBJ databases">
        <title>Perkinsus chesapeaki whole genome sequence.</title>
        <authorList>
            <person name="Bogema D.R."/>
        </authorList>
    </citation>
    <scope>NUCLEOTIDE SEQUENCE [LARGE SCALE GENOMIC DNA]</scope>
    <source>
        <strain evidence="1">ATCC PRA-425</strain>
    </source>
</reference>
<evidence type="ECO:0000313" key="1">
    <source>
        <dbReference type="EMBL" id="KAF4650508.1"/>
    </source>
</evidence>
<protein>
    <submittedName>
        <fullName evidence="1">Uncharacterized protein</fullName>
    </submittedName>
</protein>
<gene>
    <name evidence="1" type="ORF">FOL47_001102</name>
</gene>
<comment type="caution">
    <text evidence="1">The sequence shown here is derived from an EMBL/GenBank/DDBJ whole genome shotgun (WGS) entry which is preliminary data.</text>
</comment>
<name>A0A7J6KTI9_PERCH</name>
<dbReference type="EMBL" id="JAAPAO010001242">
    <property type="protein sequence ID" value="KAF4650508.1"/>
    <property type="molecule type" value="Genomic_DNA"/>
</dbReference>